<dbReference type="Proteomes" id="UP000237640">
    <property type="component" value="Unassembled WGS sequence"/>
</dbReference>
<evidence type="ECO:0000313" key="3">
    <source>
        <dbReference type="EMBL" id="PRX56945.1"/>
    </source>
</evidence>
<evidence type="ECO:0000256" key="2">
    <source>
        <dbReference type="ARBA" id="ARBA00022679"/>
    </source>
</evidence>
<dbReference type="GO" id="GO:0005829">
    <property type="term" value="C:cytosol"/>
    <property type="evidence" value="ECO:0007669"/>
    <property type="project" value="TreeGrafter"/>
</dbReference>
<dbReference type="AlphaFoldDB" id="A0A2T0MHA9"/>
<dbReference type="GO" id="GO:0008713">
    <property type="term" value="F:ADP-heptose-lipopolysaccharide heptosyltransferase activity"/>
    <property type="evidence" value="ECO:0007669"/>
    <property type="project" value="TreeGrafter"/>
</dbReference>
<keyword evidence="2 3" id="KW-0808">Transferase</keyword>
<dbReference type="SUPFAM" id="SSF53756">
    <property type="entry name" value="UDP-Glycosyltransferase/glycogen phosphorylase"/>
    <property type="match status" value="1"/>
</dbReference>
<dbReference type="CDD" id="cd03789">
    <property type="entry name" value="GT9_LPS_heptosyltransferase"/>
    <property type="match status" value="1"/>
</dbReference>
<comment type="caution">
    <text evidence="3">The sequence shown here is derived from an EMBL/GenBank/DDBJ whole genome shotgun (WGS) entry which is preliminary data.</text>
</comment>
<name>A0A2T0MHA9_9FLAO</name>
<reference evidence="3 4" key="1">
    <citation type="submission" date="2018-03" db="EMBL/GenBank/DDBJ databases">
        <title>Genomic Encyclopedia of Archaeal and Bacterial Type Strains, Phase II (KMG-II): from individual species to whole genera.</title>
        <authorList>
            <person name="Goeker M."/>
        </authorList>
    </citation>
    <scope>NUCLEOTIDE SEQUENCE [LARGE SCALE GENOMIC DNA]</scope>
    <source>
        <strain evidence="3 4">DSM 25027</strain>
    </source>
</reference>
<evidence type="ECO:0000313" key="4">
    <source>
        <dbReference type="Proteomes" id="UP000237640"/>
    </source>
</evidence>
<evidence type="ECO:0000256" key="1">
    <source>
        <dbReference type="ARBA" id="ARBA00022676"/>
    </source>
</evidence>
<dbReference type="GO" id="GO:0009244">
    <property type="term" value="P:lipopolysaccharide core region biosynthetic process"/>
    <property type="evidence" value="ECO:0007669"/>
    <property type="project" value="TreeGrafter"/>
</dbReference>
<proteinExistence type="predicted"/>
<dbReference type="InterPro" id="IPR002201">
    <property type="entry name" value="Glyco_trans_9"/>
</dbReference>
<accession>A0A2T0MHA9</accession>
<keyword evidence="4" id="KW-1185">Reference proteome</keyword>
<dbReference type="Pfam" id="PF01075">
    <property type="entry name" value="Glyco_transf_9"/>
    <property type="match status" value="1"/>
</dbReference>
<organism evidence="3 4">
    <name type="scientific">Flagellimonas meridianipacifica</name>
    <dbReference type="NCBI Taxonomy" id="1080225"/>
    <lineage>
        <taxon>Bacteria</taxon>
        <taxon>Pseudomonadati</taxon>
        <taxon>Bacteroidota</taxon>
        <taxon>Flavobacteriia</taxon>
        <taxon>Flavobacteriales</taxon>
        <taxon>Flavobacteriaceae</taxon>
        <taxon>Flagellimonas</taxon>
    </lineage>
</organism>
<dbReference type="PANTHER" id="PTHR30160:SF22">
    <property type="entry name" value="LIPOPOLYSACCHARIDE CORE BIOSYNTHESIS PROTEIN"/>
    <property type="match status" value="1"/>
</dbReference>
<keyword evidence="1" id="KW-0328">Glycosyltransferase</keyword>
<dbReference type="InterPro" id="IPR051199">
    <property type="entry name" value="LPS_LOS_Heptosyltrfase"/>
</dbReference>
<sequence length="349" mass="39316">MDKKNSPVHILVIRLSAMGDVAMMIPVLNTLIATYPNIKVTVLTKKSFSPMFASIPRVDVHIANVKSEHKGFPGLWRLYKELKSRDIDAVADLHNVLRSNVLKKYFGLTGISFKQIDKGRREKKALTRLKNKEFGPLKTTHERYTDVFSDLDFPIDLSEWKPLERQPLPEKIVNLIGQDTKKWIGIAPFAAHEGKMYPLTLMKEVINELDNTDKYKILLFGGGEDETRQLEEMSGKFSNALNLAGKLSLEEELAIISNLDVMVSMDSGNGHLAANYNIPVVTLWGVTHPYSGFYPFNQPLENALLSDREKYPGIPTSVYGNKVPEGYEKVMETISPQRVADKILEVLGN</sequence>
<dbReference type="RefSeq" id="WP_313790279.1">
    <property type="nucleotide sequence ID" value="NZ_PVYX01000001.1"/>
</dbReference>
<dbReference type="Gene3D" id="3.40.50.2000">
    <property type="entry name" value="Glycogen Phosphorylase B"/>
    <property type="match status" value="2"/>
</dbReference>
<dbReference type="EMBL" id="PVYX01000001">
    <property type="protein sequence ID" value="PRX56945.1"/>
    <property type="molecule type" value="Genomic_DNA"/>
</dbReference>
<protein>
    <submittedName>
        <fullName evidence="3">ADP-heptose:LPS heptosyltransferase</fullName>
    </submittedName>
</protein>
<dbReference type="PANTHER" id="PTHR30160">
    <property type="entry name" value="TETRAACYLDISACCHARIDE 4'-KINASE-RELATED"/>
    <property type="match status" value="1"/>
</dbReference>
<gene>
    <name evidence="3" type="ORF">CLV81_0946</name>
</gene>